<proteinExistence type="predicted"/>
<feature type="transmembrane region" description="Helical" evidence="1">
    <location>
        <begin position="14"/>
        <end position="34"/>
    </location>
</feature>
<keyword evidence="3" id="KW-1185">Reference proteome</keyword>
<keyword evidence="1" id="KW-1133">Transmembrane helix</keyword>
<protein>
    <submittedName>
        <fullName evidence="2">Cytochrome B</fullName>
    </submittedName>
</protein>
<evidence type="ECO:0000256" key="1">
    <source>
        <dbReference type="SAM" id="Phobius"/>
    </source>
</evidence>
<feature type="transmembrane region" description="Helical" evidence="1">
    <location>
        <begin position="118"/>
        <end position="137"/>
    </location>
</feature>
<keyword evidence="1" id="KW-0812">Transmembrane</keyword>
<accession>A0A372NT29</accession>
<organism evidence="2 3">
    <name type="scientific">Mucilaginibacter conchicola</name>
    <dbReference type="NCBI Taxonomy" id="2303333"/>
    <lineage>
        <taxon>Bacteria</taxon>
        <taxon>Pseudomonadati</taxon>
        <taxon>Bacteroidota</taxon>
        <taxon>Sphingobacteriia</taxon>
        <taxon>Sphingobacteriales</taxon>
        <taxon>Sphingobacteriaceae</taxon>
        <taxon>Mucilaginibacter</taxon>
    </lineage>
</organism>
<gene>
    <name evidence="2" type="ORF">D0C36_13510</name>
</gene>
<name>A0A372NT29_9SPHI</name>
<reference evidence="2 3" key="1">
    <citation type="submission" date="2018-08" db="EMBL/GenBank/DDBJ databases">
        <title>Mucilaginibacter sp. MYSH2.</title>
        <authorList>
            <person name="Seo T."/>
        </authorList>
    </citation>
    <scope>NUCLEOTIDE SEQUENCE [LARGE SCALE GENOMIC DNA]</scope>
    <source>
        <strain evidence="2 3">MYSH2</strain>
    </source>
</reference>
<comment type="caution">
    <text evidence="2">The sequence shown here is derived from an EMBL/GenBank/DDBJ whole genome shotgun (WGS) entry which is preliminary data.</text>
</comment>
<dbReference type="OrthoDB" id="329514at2"/>
<feature type="transmembrane region" description="Helical" evidence="1">
    <location>
        <begin position="87"/>
        <end position="106"/>
    </location>
</feature>
<dbReference type="Proteomes" id="UP000264217">
    <property type="component" value="Unassembled WGS sequence"/>
</dbReference>
<dbReference type="EMBL" id="QWDC01000002">
    <property type="protein sequence ID" value="RFZ92440.1"/>
    <property type="molecule type" value="Genomic_DNA"/>
</dbReference>
<dbReference type="AlphaFoldDB" id="A0A372NT29"/>
<evidence type="ECO:0000313" key="2">
    <source>
        <dbReference type="EMBL" id="RFZ92440.1"/>
    </source>
</evidence>
<evidence type="ECO:0000313" key="3">
    <source>
        <dbReference type="Proteomes" id="UP000264217"/>
    </source>
</evidence>
<keyword evidence="1" id="KW-0472">Membrane</keyword>
<feature type="transmembrane region" description="Helical" evidence="1">
    <location>
        <begin position="46"/>
        <end position="67"/>
    </location>
</feature>
<dbReference type="RefSeq" id="WP_117392753.1">
    <property type="nucleotide sequence ID" value="NZ_QWDC01000002.1"/>
</dbReference>
<sequence length="148" mass="16695">MNAYKFFLEFHSGFRYIVVLLVLAAIFTAFAGLLGKKPYTEGNRKLNLFALISAHTQLLIGIVLYFLSPFVRFGGGVMKDPDARYWTVEHLAMMIFAIVLITIGHSKSKKASLPSEKHRVIALFYLLAFITVVVAILQSHRPFFGMSH</sequence>